<evidence type="ECO:0000256" key="1">
    <source>
        <dbReference type="SAM" id="Phobius"/>
    </source>
</evidence>
<proteinExistence type="predicted"/>
<sequence length="187" mass="20905">MNRNLFNRSLQELRSARTITVCAMMGAAALVLGAYSIYLTPTIKIGFSGLPNLFVAWLFGPSVGMIFNGTMDILKYFMKPVGGFFPPLTLVTMTAGVIYGCFFYGRQLSFRRVLAAKLVVVIVCNIVLNTYCLSLLTGKGFWGILPDRIVKNLIMWPIDSLIFYYVARVLESAGLFRAFARRVKSEK</sequence>
<organism evidence="2 3">
    <name type="scientific">Candidatus Copromonas faecavium</name>
    <name type="common">nom. illeg.</name>
    <dbReference type="NCBI Taxonomy" id="2840740"/>
    <lineage>
        <taxon>Bacteria</taxon>
        <taxon>Bacillati</taxon>
        <taxon>Bacillota</taxon>
        <taxon>Clostridia</taxon>
        <taxon>Lachnospirales</taxon>
        <taxon>Lachnospiraceae</taxon>
        <taxon>Candidatus Copromonas (nom. illeg.)</taxon>
    </lineage>
</organism>
<feature type="transmembrane region" description="Helical" evidence="1">
    <location>
        <begin position="87"/>
        <end position="106"/>
    </location>
</feature>
<keyword evidence="1" id="KW-1133">Transmembrane helix</keyword>
<keyword evidence="1" id="KW-0812">Transmembrane</keyword>
<feature type="transmembrane region" description="Helical" evidence="1">
    <location>
        <begin position="162"/>
        <end position="180"/>
    </location>
</feature>
<feature type="transmembrane region" description="Helical" evidence="1">
    <location>
        <begin position="16"/>
        <end position="38"/>
    </location>
</feature>
<dbReference type="InterPro" id="IPR030949">
    <property type="entry name" value="ECF_S_folate_fam"/>
</dbReference>
<dbReference type="AlphaFoldDB" id="A0A9D1A4Q4"/>
<evidence type="ECO:0000313" key="2">
    <source>
        <dbReference type="EMBL" id="HIR05617.1"/>
    </source>
</evidence>
<gene>
    <name evidence="2" type="ORF">IAB28_06590</name>
</gene>
<dbReference type="EMBL" id="DVGC01000035">
    <property type="protein sequence ID" value="HIR05617.1"/>
    <property type="molecule type" value="Genomic_DNA"/>
</dbReference>
<dbReference type="Pfam" id="PF12822">
    <property type="entry name" value="ECF_trnsprt"/>
    <property type="match status" value="1"/>
</dbReference>
<dbReference type="Gene3D" id="1.10.1760.20">
    <property type="match status" value="1"/>
</dbReference>
<name>A0A9D1A4Q4_9FIRM</name>
<protein>
    <submittedName>
        <fullName evidence="2">Folate family ECF transporter S component</fullName>
    </submittedName>
</protein>
<feature type="transmembrane region" description="Helical" evidence="1">
    <location>
        <begin position="50"/>
        <end position="67"/>
    </location>
</feature>
<comment type="caution">
    <text evidence="2">The sequence shown here is derived from an EMBL/GenBank/DDBJ whole genome shotgun (WGS) entry which is preliminary data.</text>
</comment>
<keyword evidence="1" id="KW-0472">Membrane</keyword>
<evidence type="ECO:0000313" key="3">
    <source>
        <dbReference type="Proteomes" id="UP000824250"/>
    </source>
</evidence>
<accession>A0A9D1A4Q4</accession>
<feature type="transmembrane region" description="Helical" evidence="1">
    <location>
        <begin position="118"/>
        <end position="142"/>
    </location>
</feature>
<dbReference type="Proteomes" id="UP000824250">
    <property type="component" value="Unassembled WGS sequence"/>
</dbReference>
<dbReference type="InterPro" id="IPR024529">
    <property type="entry name" value="ECF_trnsprt_substrate-spec"/>
</dbReference>
<reference evidence="2" key="1">
    <citation type="submission" date="2020-10" db="EMBL/GenBank/DDBJ databases">
        <authorList>
            <person name="Gilroy R."/>
        </authorList>
    </citation>
    <scope>NUCLEOTIDE SEQUENCE</scope>
    <source>
        <strain evidence="2">CHK180-2868</strain>
    </source>
</reference>
<dbReference type="GO" id="GO:0022857">
    <property type="term" value="F:transmembrane transporter activity"/>
    <property type="evidence" value="ECO:0007669"/>
    <property type="project" value="InterPro"/>
</dbReference>
<reference evidence="2" key="2">
    <citation type="journal article" date="2021" name="PeerJ">
        <title>Extensive microbial diversity within the chicken gut microbiome revealed by metagenomics and culture.</title>
        <authorList>
            <person name="Gilroy R."/>
            <person name="Ravi A."/>
            <person name="Getino M."/>
            <person name="Pursley I."/>
            <person name="Horton D.L."/>
            <person name="Alikhan N.F."/>
            <person name="Baker D."/>
            <person name="Gharbi K."/>
            <person name="Hall N."/>
            <person name="Watson M."/>
            <person name="Adriaenssens E.M."/>
            <person name="Foster-Nyarko E."/>
            <person name="Jarju S."/>
            <person name="Secka A."/>
            <person name="Antonio M."/>
            <person name="Oren A."/>
            <person name="Chaudhuri R.R."/>
            <person name="La Ragione R."/>
            <person name="Hildebrand F."/>
            <person name="Pallen M.J."/>
        </authorList>
    </citation>
    <scope>NUCLEOTIDE SEQUENCE</scope>
    <source>
        <strain evidence="2">CHK180-2868</strain>
    </source>
</reference>
<dbReference type="NCBIfam" id="TIGR04518">
    <property type="entry name" value="ECF_S_folT_fam"/>
    <property type="match status" value="1"/>
</dbReference>